<name>A0AAW2QS65_9LAMI</name>
<protein>
    <submittedName>
        <fullName evidence="1">Uncharacterized protein</fullName>
    </submittedName>
</protein>
<dbReference type="EMBL" id="JACGWK010000002">
    <property type="protein sequence ID" value="KAL0370694.1"/>
    <property type="molecule type" value="Genomic_DNA"/>
</dbReference>
<organism evidence="1">
    <name type="scientific">Sesamum angustifolium</name>
    <dbReference type="NCBI Taxonomy" id="2727405"/>
    <lineage>
        <taxon>Eukaryota</taxon>
        <taxon>Viridiplantae</taxon>
        <taxon>Streptophyta</taxon>
        <taxon>Embryophyta</taxon>
        <taxon>Tracheophyta</taxon>
        <taxon>Spermatophyta</taxon>
        <taxon>Magnoliopsida</taxon>
        <taxon>eudicotyledons</taxon>
        <taxon>Gunneridae</taxon>
        <taxon>Pentapetalae</taxon>
        <taxon>asterids</taxon>
        <taxon>lamiids</taxon>
        <taxon>Lamiales</taxon>
        <taxon>Pedaliaceae</taxon>
        <taxon>Sesamum</taxon>
    </lineage>
</organism>
<reference evidence="1" key="1">
    <citation type="submission" date="2020-06" db="EMBL/GenBank/DDBJ databases">
        <authorList>
            <person name="Li T."/>
            <person name="Hu X."/>
            <person name="Zhang T."/>
            <person name="Song X."/>
            <person name="Zhang H."/>
            <person name="Dai N."/>
            <person name="Sheng W."/>
            <person name="Hou X."/>
            <person name="Wei L."/>
        </authorList>
    </citation>
    <scope>NUCLEOTIDE SEQUENCE</scope>
    <source>
        <strain evidence="1">G01</strain>
        <tissue evidence="1">Leaf</tissue>
    </source>
</reference>
<comment type="caution">
    <text evidence="1">The sequence shown here is derived from an EMBL/GenBank/DDBJ whole genome shotgun (WGS) entry which is preliminary data.</text>
</comment>
<dbReference type="AlphaFoldDB" id="A0AAW2QS65"/>
<evidence type="ECO:0000313" key="1">
    <source>
        <dbReference type="EMBL" id="KAL0370694.1"/>
    </source>
</evidence>
<gene>
    <name evidence="1" type="ORF">Sangu_0387500</name>
</gene>
<reference evidence="1" key="2">
    <citation type="journal article" date="2024" name="Plant">
        <title>Genomic evolution and insights into agronomic trait innovations of Sesamum species.</title>
        <authorList>
            <person name="Miao H."/>
            <person name="Wang L."/>
            <person name="Qu L."/>
            <person name="Liu H."/>
            <person name="Sun Y."/>
            <person name="Le M."/>
            <person name="Wang Q."/>
            <person name="Wei S."/>
            <person name="Zheng Y."/>
            <person name="Lin W."/>
            <person name="Duan Y."/>
            <person name="Cao H."/>
            <person name="Xiong S."/>
            <person name="Wang X."/>
            <person name="Wei L."/>
            <person name="Li C."/>
            <person name="Ma Q."/>
            <person name="Ju M."/>
            <person name="Zhao R."/>
            <person name="Li G."/>
            <person name="Mu C."/>
            <person name="Tian Q."/>
            <person name="Mei H."/>
            <person name="Zhang T."/>
            <person name="Gao T."/>
            <person name="Zhang H."/>
        </authorList>
    </citation>
    <scope>NUCLEOTIDE SEQUENCE</scope>
    <source>
        <strain evidence="1">G01</strain>
    </source>
</reference>
<accession>A0AAW2QS65</accession>
<proteinExistence type="predicted"/>
<sequence length="146" mass="17243">MQVTYLELSKLDHCGLLVEKACTAERKISSFWFQHMWTTHSKFLRVVHQNWQYPTIGSGMVWLQQKLTLLKYCLKEWNKIVFGNVFARVLAAERQPKETDKAYDHDSCDRKLVEQNRCSTELPWVLAQEEALWRQKVGIKRAKDGE</sequence>